<dbReference type="GO" id="GO:0003677">
    <property type="term" value="F:DNA binding"/>
    <property type="evidence" value="ECO:0007669"/>
    <property type="project" value="UniProtKB-UniRule"/>
</dbReference>
<evidence type="ECO:0000313" key="12">
    <source>
        <dbReference type="EMBL" id="SUH13411.1"/>
    </source>
</evidence>
<dbReference type="Proteomes" id="UP000255509">
    <property type="component" value="Unassembled WGS sequence"/>
</dbReference>
<evidence type="ECO:0000256" key="9">
    <source>
        <dbReference type="SAM" id="Coils"/>
    </source>
</evidence>
<dbReference type="EMBL" id="UGXS01000004">
    <property type="protein sequence ID" value="SUH13411.1"/>
    <property type="molecule type" value="Genomic_DNA"/>
</dbReference>
<dbReference type="EC" id="5.6.2.2" evidence="2"/>
<dbReference type="Gene3D" id="3.30.1360.40">
    <property type="match status" value="1"/>
</dbReference>
<dbReference type="GO" id="GO:0003918">
    <property type="term" value="F:DNA topoisomerase type II (double strand cut, ATP-hydrolyzing) activity"/>
    <property type="evidence" value="ECO:0007669"/>
    <property type="project" value="UniProtKB-EC"/>
</dbReference>
<keyword evidence="5 8" id="KW-0238">DNA-binding</keyword>
<name>A0A379W2R5_SALET</name>
<organism evidence="12 13">
    <name type="scientific">Salmonella enterica I</name>
    <dbReference type="NCBI Taxonomy" id="59201"/>
    <lineage>
        <taxon>Bacteria</taxon>
        <taxon>Pseudomonadati</taxon>
        <taxon>Pseudomonadota</taxon>
        <taxon>Gammaproteobacteria</taxon>
        <taxon>Enterobacterales</taxon>
        <taxon>Enterobacteriaceae</taxon>
        <taxon>Salmonella</taxon>
    </lineage>
</organism>
<dbReference type="PANTHER" id="PTHR43493">
    <property type="entry name" value="DNA GYRASE/TOPOISOMERASE SUBUNIT A"/>
    <property type="match status" value="1"/>
</dbReference>
<feature type="domain" description="Topo IIA-type catalytic" evidence="11">
    <location>
        <begin position="1"/>
        <end position="255"/>
    </location>
</feature>
<evidence type="ECO:0000256" key="8">
    <source>
        <dbReference type="PROSITE-ProRule" id="PRU01384"/>
    </source>
</evidence>
<comment type="caution">
    <text evidence="8">Lacks conserved residue(s) required for the propagation of feature annotation.</text>
</comment>
<dbReference type="SMART" id="SM00434">
    <property type="entry name" value="TOP4c"/>
    <property type="match status" value="1"/>
</dbReference>
<dbReference type="Pfam" id="PF00521">
    <property type="entry name" value="DNA_topoisoIV"/>
    <property type="match status" value="1"/>
</dbReference>
<accession>A0A379W2R5</accession>
<dbReference type="InterPro" id="IPR002205">
    <property type="entry name" value="Topo_IIA_dom_A"/>
</dbReference>
<protein>
    <recommendedName>
        <fullName evidence="2">DNA topoisomerase (ATP-hydrolyzing)</fullName>
        <ecNumber evidence="2">5.6.2.2</ecNumber>
    </recommendedName>
</protein>
<reference evidence="12 13" key="1">
    <citation type="submission" date="2018-06" db="EMBL/GenBank/DDBJ databases">
        <authorList>
            <consortium name="Pathogen Informatics"/>
            <person name="Doyle S."/>
        </authorList>
    </citation>
    <scope>NUCLEOTIDE SEQUENCE [LARGE SCALE GENOMIC DNA]</scope>
    <source>
        <strain evidence="12 13">NCTC8258</strain>
    </source>
</reference>
<dbReference type="SUPFAM" id="SSF56719">
    <property type="entry name" value="Type II DNA topoisomerase"/>
    <property type="match status" value="1"/>
</dbReference>
<dbReference type="GO" id="GO:0005524">
    <property type="term" value="F:ATP binding"/>
    <property type="evidence" value="ECO:0007669"/>
    <property type="project" value="InterPro"/>
</dbReference>
<dbReference type="GO" id="GO:0009330">
    <property type="term" value="C:DNA topoisomerase type II (double strand cut, ATP-hydrolyzing) complex"/>
    <property type="evidence" value="ECO:0007669"/>
    <property type="project" value="TreeGrafter"/>
</dbReference>
<keyword evidence="9" id="KW-0175">Coiled coil</keyword>
<keyword evidence="3" id="KW-1003">Cell membrane</keyword>
<comment type="catalytic activity">
    <reaction evidence="1">
        <text>ATP-dependent breakage, passage and rejoining of double-stranded DNA.</text>
        <dbReference type="EC" id="5.6.2.2"/>
    </reaction>
</comment>
<dbReference type="GO" id="GO:0005737">
    <property type="term" value="C:cytoplasm"/>
    <property type="evidence" value="ECO:0007669"/>
    <property type="project" value="TreeGrafter"/>
</dbReference>
<feature type="region of interest" description="Disordered" evidence="10">
    <location>
        <begin position="98"/>
        <end position="121"/>
    </location>
</feature>
<gene>
    <name evidence="12" type="primary">parC_2</name>
    <name evidence="12" type="ORF">NCTC8258_01054</name>
</gene>
<evidence type="ECO:0000256" key="7">
    <source>
        <dbReference type="ARBA" id="ARBA00023235"/>
    </source>
</evidence>
<feature type="coiled-coil region" evidence="9">
    <location>
        <begin position="187"/>
        <end position="218"/>
    </location>
</feature>
<evidence type="ECO:0000256" key="6">
    <source>
        <dbReference type="ARBA" id="ARBA00023136"/>
    </source>
</evidence>
<dbReference type="Gene3D" id="1.10.268.10">
    <property type="entry name" value="Topoisomerase, domain 3"/>
    <property type="match status" value="1"/>
</dbReference>
<dbReference type="PANTHER" id="PTHR43493:SF1">
    <property type="entry name" value="DNA TOPOISOMERASE 4 SUBUNIT A"/>
    <property type="match status" value="1"/>
</dbReference>
<keyword evidence="6" id="KW-0472">Membrane</keyword>
<dbReference type="FunFam" id="3.30.1360.40:FF:000005">
    <property type="entry name" value="DNA topoisomerase 4 subunit A"/>
    <property type="match status" value="1"/>
</dbReference>
<dbReference type="GO" id="GO:0007059">
    <property type="term" value="P:chromosome segregation"/>
    <property type="evidence" value="ECO:0007669"/>
    <property type="project" value="TreeGrafter"/>
</dbReference>
<dbReference type="GO" id="GO:0006265">
    <property type="term" value="P:DNA topological change"/>
    <property type="evidence" value="ECO:0007669"/>
    <property type="project" value="InterPro"/>
</dbReference>
<proteinExistence type="predicted"/>
<evidence type="ECO:0000256" key="3">
    <source>
        <dbReference type="ARBA" id="ARBA00022475"/>
    </source>
</evidence>
<feature type="region of interest" description="Disordered" evidence="10">
    <location>
        <begin position="228"/>
        <end position="260"/>
    </location>
</feature>
<feature type="compositionally biased region" description="Basic and acidic residues" evidence="10">
    <location>
        <begin position="234"/>
        <end position="256"/>
    </location>
</feature>
<dbReference type="AlphaFoldDB" id="A0A379W2R5"/>
<dbReference type="PROSITE" id="PS52040">
    <property type="entry name" value="TOPO_IIA"/>
    <property type="match status" value="1"/>
</dbReference>
<evidence type="ECO:0000256" key="10">
    <source>
        <dbReference type="SAM" id="MobiDB-lite"/>
    </source>
</evidence>
<evidence type="ECO:0000256" key="5">
    <source>
        <dbReference type="ARBA" id="ARBA00023125"/>
    </source>
</evidence>
<evidence type="ECO:0000313" key="13">
    <source>
        <dbReference type="Proteomes" id="UP000255509"/>
    </source>
</evidence>
<dbReference type="InterPro" id="IPR013757">
    <property type="entry name" value="Topo_IIA_A_a_sf"/>
</dbReference>
<evidence type="ECO:0000256" key="4">
    <source>
        <dbReference type="ARBA" id="ARBA00023029"/>
    </source>
</evidence>
<evidence type="ECO:0000256" key="1">
    <source>
        <dbReference type="ARBA" id="ARBA00000185"/>
    </source>
</evidence>
<dbReference type="FunFam" id="1.10.268.10:FF:000001">
    <property type="entry name" value="DNA gyrase subunit A"/>
    <property type="match status" value="1"/>
</dbReference>
<dbReference type="InterPro" id="IPR013760">
    <property type="entry name" value="Topo_IIA-like_dom_sf"/>
</dbReference>
<evidence type="ECO:0000259" key="11">
    <source>
        <dbReference type="PROSITE" id="PS52040"/>
    </source>
</evidence>
<sequence>MRAVWTKEDGAVVISALPHQVSGAKVLEQIAAQMRNKKLPMVDDLRDESDHENPTRLVIVPRSNRVDMEQVMNHLFATTDLEKSYRINLNMIGPGWSSGGEKPAGDPHRVAGVPPRHGTPSSENYRLEKVLKRLHILEGLLVAFLNIDEVIEIIRNEDEPKPALMSRFGISETQAEAILELKLRHLAKLEEMKIRGEQDELEKERDQLQGILASERKMNTLLKKELQADSDAYGDDRRSPLREREEAKAMSEHDMLPSEPVTIVLSQMGLGAQRQRS</sequence>
<dbReference type="InterPro" id="IPR050220">
    <property type="entry name" value="Type_II_DNA_Topoisomerases"/>
</dbReference>
<evidence type="ECO:0000256" key="2">
    <source>
        <dbReference type="ARBA" id="ARBA00012895"/>
    </source>
</evidence>
<keyword evidence="4" id="KW-0799">Topoisomerase</keyword>
<keyword evidence="7 12" id="KW-0413">Isomerase</keyword>